<dbReference type="InterPro" id="IPR050683">
    <property type="entry name" value="Bact_Polysacc_Export_ATP-bd"/>
</dbReference>
<dbReference type="PROSITE" id="PS50893">
    <property type="entry name" value="ABC_TRANSPORTER_2"/>
    <property type="match status" value="1"/>
</dbReference>
<evidence type="ECO:0000259" key="5">
    <source>
        <dbReference type="PROSITE" id="PS50893"/>
    </source>
</evidence>
<dbReference type="InterPro" id="IPR017871">
    <property type="entry name" value="ABC_transporter-like_CS"/>
</dbReference>
<dbReference type="PROSITE" id="PS00211">
    <property type="entry name" value="ABC_TRANSPORTER_1"/>
    <property type="match status" value="1"/>
</dbReference>
<name>A0A9D1KQ91_9FIRM</name>
<sequence length="422" mass="47650">MNEAVIKIDHVSKQYRLGTIGGGTLQGDIQSWWARVRHKEDPNLKIGQKAYKKNEKFLALDDISLEVHKGETLGLIGRNGAGKSTTLKLLSRVTAPTEGTIYIKGKISSMLEVGTGFHPELTGRENIYLNGAILGMKRSEVTKKIDDIIEFSECEQFIDTPVKRYSSGMFVKLAFAVAAHLDSDILIMDEVLAVGDMKFQKKCIDKMLSIAKNSGRTIIYVSHNMNTVRQLCSRCVVLKKGKVEFDGDTEKAIDLYLSSADDELLLYNDYSKAYRPNFLTDKVRMLDLQIINRTGLVVKDGETIDFKIRFKANEDIDGLCLRLMVHNADQSPIGTSCAARFASCRRDEIFEAEFSMDVSWLSTGRYKILMAAYETDDLGSVFDADAVWPAFIFDREKTSTLDWKSRYYGDFELPELEVKNKR</sequence>
<organism evidence="6 7">
    <name type="scientific">Candidatus Ornithomonoglobus intestinigallinarum</name>
    <dbReference type="NCBI Taxonomy" id="2840894"/>
    <lineage>
        <taxon>Bacteria</taxon>
        <taxon>Bacillati</taxon>
        <taxon>Bacillota</taxon>
        <taxon>Clostridia</taxon>
        <taxon>Candidatus Ornithomonoglobus</taxon>
    </lineage>
</organism>
<keyword evidence="4 6" id="KW-0067">ATP-binding</keyword>
<gene>
    <name evidence="6" type="ORF">IAA60_07005</name>
</gene>
<feature type="domain" description="ABC transporter" evidence="5">
    <location>
        <begin position="44"/>
        <end position="265"/>
    </location>
</feature>
<dbReference type="Gene3D" id="2.70.50.60">
    <property type="entry name" value="abc- transporter (atp binding component) like domain"/>
    <property type="match status" value="1"/>
</dbReference>
<dbReference type="Proteomes" id="UP000824165">
    <property type="component" value="Unassembled WGS sequence"/>
</dbReference>
<accession>A0A9D1KQ91</accession>
<dbReference type="InterPro" id="IPR003439">
    <property type="entry name" value="ABC_transporter-like_ATP-bd"/>
</dbReference>
<evidence type="ECO:0000256" key="3">
    <source>
        <dbReference type="ARBA" id="ARBA00022741"/>
    </source>
</evidence>
<keyword evidence="3" id="KW-0547">Nucleotide-binding</keyword>
<dbReference type="PANTHER" id="PTHR46743:SF2">
    <property type="entry name" value="TEICHOIC ACIDS EXPORT ATP-BINDING PROTEIN TAGH"/>
    <property type="match status" value="1"/>
</dbReference>
<evidence type="ECO:0000313" key="6">
    <source>
        <dbReference type="EMBL" id="HIT85634.1"/>
    </source>
</evidence>
<dbReference type="GO" id="GO:0016020">
    <property type="term" value="C:membrane"/>
    <property type="evidence" value="ECO:0007669"/>
    <property type="project" value="InterPro"/>
</dbReference>
<proteinExistence type="inferred from homology"/>
<dbReference type="CDD" id="cd03220">
    <property type="entry name" value="ABC_KpsT_Wzt"/>
    <property type="match status" value="1"/>
</dbReference>
<keyword evidence="2" id="KW-0813">Transport</keyword>
<dbReference type="InterPro" id="IPR015860">
    <property type="entry name" value="ABC_transpr_TagH-like"/>
</dbReference>
<comment type="similarity">
    <text evidence="1">Belongs to the ABC transporter superfamily.</text>
</comment>
<dbReference type="GO" id="GO:0005524">
    <property type="term" value="F:ATP binding"/>
    <property type="evidence" value="ECO:0007669"/>
    <property type="project" value="UniProtKB-KW"/>
</dbReference>
<dbReference type="Gene3D" id="3.40.50.300">
    <property type="entry name" value="P-loop containing nucleotide triphosphate hydrolases"/>
    <property type="match status" value="1"/>
</dbReference>
<dbReference type="AlphaFoldDB" id="A0A9D1KQ91"/>
<dbReference type="GO" id="GO:0140359">
    <property type="term" value="F:ABC-type transporter activity"/>
    <property type="evidence" value="ECO:0007669"/>
    <property type="project" value="InterPro"/>
</dbReference>
<dbReference type="InterPro" id="IPR027417">
    <property type="entry name" value="P-loop_NTPase"/>
</dbReference>
<dbReference type="PANTHER" id="PTHR46743">
    <property type="entry name" value="TEICHOIC ACIDS EXPORT ATP-BINDING PROTEIN TAGH"/>
    <property type="match status" value="1"/>
</dbReference>
<reference evidence="6" key="2">
    <citation type="journal article" date="2021" name="PeerJ">
        <title>Extensive microbial diversity within the chicken gut microbiome revealed by metagenomics and culture.</title>
        <authorList>
            <person name="Gilroy R."/>
            <person name="Ravi A."/>
            <person name="Getino M."/>
            <person name="Pursley I."/>
            <person name="Horton D.L."/>
            <person name="Alikhan N.F."/>
            <person name="Baker D."/>
            <person name="Gharbi K."/>
            <person name="Hall N."/>
            <person name="Watson M."/>
            <person name="Adriaenssens E.M."/>
            <person name="Foster-Nyarko E."/>
            <person name="Jarju S."/>
            <person name="Secka A."/>
            <person name="Antonio M."/>
            <person name="Oren A."/>
            <person name="Chaudhuri R.R."/>
            <person name="La Ragione R."/>
            <person name="Hildebrand F."/>
            <person name="Pallen M.J."/>
        </authorList>
    </citation>
    <scope>NUCLEOTIDE SEQUENCE</scope>
    <source>
        <strain evidence="6">CHK181-108</strain>
    </source>
</reference>
<comment type="caution">
    <text evidence="6">The sequence shown here is derived from an EMBL/GenBank/DDBJ whole genome shotgun (WGS) entry which is preliminary data.</text>
</comment>
<dbReference type="EMBL" id="DVLU01000067">
    <property type="protein sequence ID" value="HIT85634.1"/>
    <property type="molecule type" value="Genomic_DNA"/>
</dbReference>
<evidence type="ECO:0000256" key="4">
    <source>
        <dbReference type="ARBA" id="ARBA00022840"/>
    </source>
</evidence>
<dbReference type="SUPFAM" id="SSF52540">
    <property type="entry name" value="P-loop containing nucleoside triphosphate hydrolases"/>
    <property type="match status" value="1"/>
</dbReference>
<evidence type="ECO:0000256" key="1">
    <source>
        <dbReference type="ARBA" id="ARBA00005417"/>
    </source>
</evidence>
<dbReference type="GO" id="GO:0016887">
    <property type="term" value="F:ATP hydrolysis activity"/>
    <property type="evidence" value="ECO:0007669"/>
    <property type="project" value="InterPro"/>
</dbReference>
<dbReference type="SMART" id="SM00382">
    <property type="entry name" value="AAA"/>
    <property type="match status" value="1"/>
</dbReference>
<protein>
    <submittedName>
        <fullName evidence="6">ATP-binding cassette domain-containing protein</fullName>
    </submittedName>
</protein>
<evidence type="ECO:0000313" key="7">
    <source>
        <dbReference type="Proteomes" id="UP000824165"/>
    </source>
</evidence>
<dbReference type="InterPro" id="IPR003593">
    <property type="entry name" value="AAA+_ATPase"/>
</dbReference>
<evidence type="ECO:0000256" key="2">
    <source>
        <dbReference type="ARBA" id="ARBA00022448"/>
    </source>
</evidence>
<reference evidence="6" key="1">
    <citation type="submission" date="2020-10" db="EMBL/GenBank/DDBJ databases">
        <authorList>
            <person name="Gilroy R."/>
        </authorList>
    </citation>
    <scope>NUCLEOTIDE SEQUENCE</scope>
    <source>
        <strain evidence="6">CHK181-108</strain>
    </source>
</reference>
<dbReference type="Pfam" id="PF00005">
    <property type="entry name" value="ABC_tran"/>
    <property type="match status" value="1"/>
</dbReference>